<protein>
    <submittedName>
        <fullName evidence="1">HAD family hydrolase</fullName>
        <ecNumber evidence="1">3.-.-.-</ecNumber>
    </submittedName>
</protein>
<dbReference type="EC" id="3.-.-.-" evidence="1"/>
<proteinExistence type="predicted"/>
<dbReference type="SFLD" id="SFLDS00003">
    <property type="entry name" value="Haloacid_Dehalogenase"/>
    <property type="match status" value="1"/>
</dbReference>
<dbReference type="PANTHER" id="PTHR43434">
    <property type="entry name" value="PHOSPHOGLYCOLATE PHOSPHATASE"/>
    <property type="match status" value="1"/>
</dbReference>
<dbReference type="Gene3D" id="1.10.150.240">
    <property type="entry name" value="Putative phosphatase, domain 2"/>
    <property type="match status" value="1"/>
</dbReference>
<keyword evidence="1" id="KW-0378">Hydrolase</keyword>
<evidence type="ECO:0000313" key="1">
    <source>
        <dbReference type="EMBL" id="MFD1176117.1"/>
    </source>
</evidence>
<dbReference type="Proteomes" id="UP001597262">
    <property type="component" value="Unassembled WGS sequence"/>
</dbReference>
<dbReference type="PANTHER" id="PTHR43434:SF1">
    <property type="entry name" value="PHOSPHOGLYCOLATE PHOSPHATASE"/>
    <property type="match status" value="1"/>
</dbReference>
<dbReference type="InterPro" id="IPR023214">
    <property type="entry name" value="HAD_sf"/>
</dbReference>
<accession>A0ABW3RUY9</accession>
<dbReference type="Pfam" id="PF00702">
    <property type="entry name" value="Hydrolase"/>
    <property type="match status" value="1"/>
</dbReference>
<evidence type="ECO:0000313" key="2">
    <source>
        <dbReference type="Proteomes" id="UP001597262"/>
    </source>
</evidence>
<dbReference type="GO" id="GO:0016787">
    <property type="term" value="F:hydrolase activity"/>
    <property type="evidence" value="ECO:0007669"/>
    <property type="project" value="UniProtKB-KW"/>
</dbReference>
<dbReference type="EMBL" id="JBHTLM010000004">
    <property type="protein sequence ID" value="MFD1176117.1"/>
    <property type="molecule type" value="Genomic_DNA"/>
</dbReference>
<reference evidence="2" key="1">
    <citation type="journal article" date="2019" name="Int. J. Syst. Evol. Microbiol.">
        <title>The Global Catalogue of Microorganisms (GCM) 10K type strain sequencing project: providing services to taxonomists for standard genome sequencing and annotation.</title>
        <authorList>
            <consortium name="The Broad Institute Genomics Platform"/>
            <consortium name="The Broad Institute Genome Sequencing Center for Infectious Disease"/>
            <person name="Wu L."/>
            <person name="Ma J."/>
        </authorList>
    </citation>
    <scope>NUCLEOTIDE SEQUENCE [LARGE SCALE GENOMIC DNA]</scope>
    <source>
        <strain evidence="2">CCUG 59189</strain>
    </source>
</reference>
<dbReference type="Gene3D" id="3.40.50.1000">
    <property type="entry name" value="HAD superfamily/HAD-like"/>
    <property type="match status" value="1"/>
</dbReference>
<sequence>MNDYGSEKVHDLPQLAVAGHLYEVEAILFDKDGTLIDFIHTWGRWSELLYVHFSEELKKRNLPPLQDCFLQKWGIAYDENGAISDYDRNGPLSMGTVDELLSLLTWEGYRKGLSWAEAKVLAHSSRVHADRYLEASRTAKLMPDVLQFLEQCRSSGIVMGVVTADETEAAEKHLEWLGIRDYFAVCIGADQVTQGKPYPEMVETACRKLSVSCSRTAVIGDTNGDMLMARSAGSAVAVGISIPSKFGGTGLAEADFVISSYRELSVQKMGGMENHDSWHF</sequence>
<keyword evidence="2" id="KW-1185">Reference proteome</keyword>
<name>A0ABW3RUY9_9BACL</name>
<gene>
    <name evidence="1" type="ORF">ACFQ3W_07375</name>
</gene>
<dbReference type="NCBIfam" id="TIGR01549">
    <property type="entry name" value="HAD-SF-IA-v1"/>
    <property type="match status" value="1"/>
</dbReference>
<dbReference type="InterPro" id="IPR006439">
    <property type="entry name" value="HAD-SF_hydro_IA"/>
</dbReference>
<comment type="caution">
    <text evidence="1">The sequence shown here is derived from an EMBL/GenBank/DDBJ whole genome shotgun (WGS) entry which is preliminary data.</text>
</comment>
<dbReference type="NCBIfam" id="TIGR01509">
    <property type="entry name" value="HAD-SF-IA-v3"/>
    <property type="match status" value="1"/>
</dbReference>
<dbReference type="InterPro" id="IPR050155">
    <property type="entry name" value="HAD-like_hydrolase_sf"/>
</dbReference>
<dbReference type="SUPFAM" id="SSF56784">
    <property type="entry name" value="HAD-like"/>
    <property type="match status" value="1"/>
</dbReference>
<dbReference type="InterPro" id="IPR036412">
    <property type="entry name" value="HAD-like_sf"/>
</dbReference>
<dbReference type="SFLD" id="SFLDG01129">
    <property type="entry name" value="C1.5:_HAD__Beta-PGM__Phosphata"/>
    <property type="match status" value="1"/>
</dbReference>
<organism evidence="1 2">
    <name type="scientific">Paenibacillus puldeungensis</name>
    <dbReference type="NCBI Taxonomy" id="696536"/>
    <lineage>
        <taxon>Bacteria</taxon>
        <taxon>Bacillati</taxon>
        <taxon>Bacillota</taxon>
        <taxon>Bacilli</taxon>
        <taxon>Bacillales</taxon>
        <taxon>Paenibacillaceae</taxon>
        <taxon>Paenibacillus</taxon>
    </lineage>
</organism>
<dbReference type="InterPro" id="IPR023198">
    <property type="entry name" value="PGP-like_dom2"/>
</dbReference>
<dbReference type="RefSeq" id="WP_379318171.1">
    <property type="nucleotide sequence ID" value="NZ_JBHTLM010000004.1"/>
</dbReference>